<sequence length="262" mass="29640">SSTKKIVDCVMQLTEEDILKIAMHPMVRFGVTMDGQFIPKPVVELLQSHEFNKVPLITGITDDEWGYVMPNVNTFSLLKSLQDQLVAELVLNEYLGTSPDRTKIRDGFQEIMGDFMFNIPARKLANYHRDAGAPVYVYEFQHPPSILQKKRPSFVGSDHTDEIAFVFGSCFADGHIKLKEEENELCRTVMAYWGNFARTGSPNGPGLTEWPEFGAEAEYLSIGLEQKAGKDLKGKHFTFMTETLPQIIKEWKEGKLSISELV</sequence>
<accession>A0A671N1U1</accession>
<dbReference type="AlphaFoldDB" id="A0A671N1U1"/>
<dbReference type="SUPFAM" id="SSF53474">
    <property type="entry name" value="alpha/beta-Hydrolases"/>
    <property type="match status" value="1"/>
</dbReference>
<proteinExistence type="inferred from homology"/>
<reference evidence="3" key="1">
    <citation type="submission" date="2025-08" db="UniProtKB">
        <authorList>
            <consortium name="Ensembl"/>
        </authorList>
    </citation>
    <scope>IDENTIFICATION</scope>
</reference>
<evidence type="ECO:0000259" key="2">
    <source>
        <dbReference type="Pfam" id="PF00135"/>
    </source>
</evidence>
<dbReference type="PANTHER" id="PTHR11559">
    <property type="entry name" value="CARBOXYLESTERASE"/>
    <property type="match status" value="1"/>
</dbReference>
<comment type="similarity">
    <text evidence="1">Belongs to the type-B carboxylesterase/lipase family.</text>
</comment>
<dbReference type="Pfam" id="PF00135">
    <property type="entry name" value="COesterase"/>
    <property type="match status" value="1"/>
</dbReference>
<organism evidence="3 4">
    <name type="scientific">Sinocyclocheilus anshuiensis</name>
    <dbReference type="NCBI Taxonomy" id="1608454"/>
    <lineage>
        <taxon>Eukaryota</taxon>
        <taxon>Metazoa</taxon>
        <taxon>Chordata</taxon>
        <taxon>Craniata</taxon>
        <taxon>Vertebrata</taxon>
        <taxon>Euteleostomi</taxon>
        <taxon>Actinopterygii</taxon>
        <taxon>Neopterygii</taxon>
        <taxon>Teleostei</taxon>
        <taxon>Ostariophysi</taxon>
        <taxon>Cypriniformes</taxon>
        <taxon>Cyprinidae</taxon>
        <taxon>Cyprininae</taxon>
        <taxon>Sinocyclocheilus</taxon>
    </lineage>
</organism>
<dbReference type="InterPro" id="IPR002018">
    <property type="entry name" value="CarbesteraseB"/>
</dbReference>
<keyword evidence="4" id="KW-1185">Reference proteome</keyword>
<dbReference type="Proteomes" id="UP000472260">
    <property type="component" value="Unassembled WGS sequence"/>
</dbReference>
<dbReference type="Gene3D" id="3.40.50.1820">
    <property type="entry name" value="alpha/beta hydrolase"/>
    <property type="match status" value="1"/>
</dbReference>
<dbReference type="InterPro" id="IPR050309">
    <property type="entry name" value="Type-B_Carboxylest/Lipase"/>
</dbReference>
<evidence type="ECO:0000313" key="4">
    <source>
        <dbReference type="Proteomes" id="UP000472260"/>
    </source>
</evidence>
<dbReference type="InterPro" id="IPR029058">
    <property type="entry name" value="AB_hydrolase_fold"/>
</dbReference>
<evidence type="ECO:0000313" key="3">
    <source>
        <dbReference type="Ensembl" id="ENSSANP00000039776.1"/>
    </source>
</evidence>
<feature type="domain" description="Carboxylesterase type B" evidence="2">
    <location>
        <begin position="2"/>
        <end position="239"/>
    </location>
</feature>
<protein>
    <recommendedName>
        <fullName evidence="2">Carboxylesterase type B domain-containing protein</fullName>
    </recommendedName>
</protein>
<name>A0A671N1U1_9TELE</name>
<evidence type="ECO:0000256" key="1">
    <source>
        <dbReference type="ARBA" id="ARBA00005964"/>
    </source>
</evidence>
<reference evidence="3" key="2">
    <citation type="submission" date="2025-09" db="UniProtKB">
        <authorList>
            <consortium name="Ensembl"/>
        </authorList>
    </citation>
    <scope>IDENTIFICATION</scope>
</reference>
<dbReference type="Ensembl" id="ENSSANT00000042327.1">
    <property type="protein sequence ID" value="ENSSANP00000039776.1"/>
    <property type="gene ID" value="ENSSANG00000020211.1"/>
</dbReference>